<dbReference type="Proteomes" id="UP001596135">
    <property type="component" value="Unassembled WGS sequence"/>
</dbReference>
<keyword evidence="1" id="KW-0378">Hydrolase</keyword>
<dbReference type="SUPFAM" id="SSF55785">
    <property type="entry name" value="PYP-like sensor domain (PAS domain)"/>
    <property type="match status" value="2"/>
</dbReference>
<dbReference type="EMBL" id="JBHSRJ010000001">
    <property type="protein sequence ID" value="MFC6041893.1"/>
    <property type="molecule type" value="Genomic_DNA"/>
</dbReference>
<evidence type="ECO:0000256" key="1">
    <source>
        <dbReference type="ARBA" id="ARBA00022801"/>
    </source>
</evidence>
<organism evidence="5 6">
    <name type="scientific">Nocardioides hankookensis</name>
    <dbReference type="NCBI Taxonomy" id="443157"/>
    <lineage>
        <taxon>Bacteria</taxon>
        <taxon>Bacillati</taxon>
        <taxon>Actinomycetota</taxon>
        <taxon>Actinomycetes</taxon>
        <taxon>Propionibacteriales</taxon>
        <taxon>Nocardioidaceae</taxon>
        <taxon>Nocardioides</taxon>
    </lineage>
</organism>
<keyword evidence="6" id="KW-1185">Reference proteome</keyword>
<dbReference type="InterPro" id="IPR035965">
    <property type="entry name" value="PAS-like_dom_sf"/>
</dbReference>
<proteinExistence type="predicted"/>
<name>A0ABW1LDX3_9ACTN</name>
<dbReference type="Pfam" id="PF08447">
    <property type="entry name" value="PAS_3"/>
    <property type="match status" value="1"/>
</dbReference>
<evidence type="ECO:0000259" key="4">
    <source>
        <dbReference type="PROSITE" id="PS50113"/>
    </source>
</evidence>
<protein>
    <submittedName>
        <fullName evidence="5">SpoIIE family protein phosphatase</fullName>
    </submittedName>
</protein>
<dbReference type="InterPro" id="IPR013656">
    <property type="entry name" value="PAS_4"/>
</dbReference>
<dbReference type="InterPro" id="IPR000014">
    <property type="entry name" value="PAS"/>
</dbReference>
<dbReference type="CDD" id="cd00130">
    <property type="entry name" value="PAS"/>
    <property type="match status" value="2"/>
</dbReference>
<feature type="domain" description="PAS" evidence="3">
    <location>
        <begin position="313"/>
        <end position="357"/>
    </location>
</feature>
<dbReference type="PROSITE" id="PS50113">
    <property type="entry name" value="PAC"/>
    <property type="match status" value="1"/>
</dbReference>
<dbReference type="InterPro" id="IPR052016">
    <property type="entry name" value="Bact_Sigma-Reg"/>
</dbReference>
<dbReference type="Pfam" id="PF07228">
    <property type="entry name" value="SpoIIE"/>
    <property type="match status" value="1"/>
</dbReference>
<dbReference type="Gene3D" id="3.30.450.20">
    <property type="entry name" value="PAS domain"/>
    <property type="match status" value="2"/>
</dbReference>
<dbReference type="Pfam" id="PF08448">
    <property type="entry name" value="PAS_4"/>
    <property type="match status" value="1"/>
</dbReference>
<dbReference type="PROSITE" id="PS50112">
    <property type="entry name" value="PAS"/>
    <property type="match status" value="2"/>
</dbReference>
<feature type="domain" description="PAS" evidence="3">
    <location>
        <begin position="192"/>
        <end position="264"/>
    </location>
</feature>
<dbReference type="SMART" id="SM00331">
    <property type="entry name" value="PP2C_SIG"/>
    <property type="match status" value="1"/>
</dbReference>
<dbReference type="Gene3D" id="3.60.40.10">
    <property type="entry name" value="PPM-type phosphatase domain"/>
    <property type="match status" value="1"/>
</dbReference>
<dbReference type="InterPro" id="IPR003018">
    <property type="entry name" value="GAF"/>
</dbReference>
<dbReference type="SUPFAM" id="SSF55781">
    <property type="entry name" value="GAF domain-like"/>
    <property type="match status" value="2"/>
</dbReference>
<dbReference type="SUPFAM" id="SSF81606">
    <property type="entry name" value="PP2C-like"/>
    <property type="match status" value="1"/>
</dbReference>
<feature type="domain" description="PAC" evidence="4">
    <location>
        <begin position="267"/>
        <end position="319"/>
    </location>
</feature>
<dbReference type="SMART" id="SM00091">
    <property type="entry name" value="PAS"/>
    <property type="match status" value="2"/>
</dbReference>
<evidence type="ECO:0000256" key="2">
    <source>
        <dbReference type="SAM" id="MobiDB-lite"/>
    </source>
</evidence>
<dbReference type="Gene3D" id="3.30.450.40">
    <property type="match status" value="2"/>
</dbReference>
<evidence type="ECO:0000259" key="3">
    <source>
        <dbReference type="PROSITE" id="PS50112"/>
    </source>
</evidence>
<sequence>MPEVVGPSATASEVAAALLASSSPFTGLGDEVADRLSVARQLATAPGNVDALNRLAALSAQLLRASSAQVSLIADEQTVMGGVGAAKASVGVKSPAEESLCTVTVKAAAPVVVADARSDGRVNALPPVTSGAVGSYLGVPLVVRDQPVGALCVFDAAPREWSDEDVTLLEQLAGPVVAELQLAALAAEYEDERLLWQLAVDAAEVGAFDWNLETGALRWDDRLLGLFGLSRETFGGSIEAFNEAVHPDDLDRVTEALTHAIETCGVYAAEYRVVWPDGGIRWVAARGRALAGPDGVTTRLLGAAFDTTAVQDGEARVARVLESMPTAFFQLDRQWRFAYVNTEAHRLLGGIEREILGGVIWDLFPDAVGSDFEIHYRRAVDSGRPVEFEAYYPPPLDAWYEIRGWPTPDGLSVYFFDITERRRAQSAVTSATERTSLLSGITDALTGMLDIEDAVEHLAHAVVGRWGDWSIVTLVGTPLPSNNPQGYAGGVGDPGRAWRRGLADVAGWHIDPSARAMVERYLQVRIPSLTDRSFLARALRENRPVVIGEQAADAIAGVLEPGEARDLCLALAPSSAVVVPLRGRGRTVGLLTVFRGAGRPRFSTEDVADLVDAAARAGLALDNSRLYAEQRDLAEGLQRSLMTAPPEPDHVHVAVRYEPAAEAAQVGGDWYDSFLQPDGATSVVIGDVVGHDTVAAAAMGQVRGLLRGIAVTTGAGPGEVLRRVDEAMQTLQVETTATVVVARLEQTDEEQDAGTTRLRWSNAGHPPPLVAVHPEAPGTPETATSSSPRVEPAQVQVQALWPTQSELLLGLEPSFPRTESVVTLTRGSTLLLYTDGLVERRGQAVDAGVDQLRAVLAELLAEGVGLEEMCDQVLHRMLPERPEDDVAIVAVRLHPEDRPRPAEAGPESVPDSVP</sequence>
<dbReference type="InterPro" id="IPR029016">
    <property type="entry name" value="GAF-like_dom_sf"/>
</dbReference>
<gene>
    <name evidence="5" type="ORF">ACFPYL_02340</name>
</gene>
<feature type="region of interest" description="Disordered" evidence="2">
    <location>
        <begin position="893"/>
        <end position="914"/>
    </location>
</feature>
<dbReference type="Gene3D" id="2.10.70.100">
    <property type="match status" value="1"/>
</dbReference>
<dbReference type="Pfam" id="PF01590">
    <property type="entry name" value="GAF"/>
    <property type="match status" value="2"/>
</dbReference>
<accession>A0ABW1LDX3</accession>
<dbReference type="InterPro" id="IPR036457">
    <property type="entry name" value="PPM-type-like_dom_sf"/>
</dbReference>
<comment type="caution">
    <text evidence="5">The sequence shown here is derived from an EMBL/GenBank/DDBJ whole genome shotgun (WGS) entry which is preliminary data.</text>
</comment>
<dbReference type="InterPro" id="IPR001932">
    <property type="entry name" value="PPM-type_phosphatase-like_dom"/>
</dbReference>
<dbReference type="SMART" id="SM00065">
    <property type="entry name" value="GAF"/>
    <property type="match status" value="2"/>
</dbReference>
<dbReference type="RefSeq" id="WP_379149934.1">
    <property type="nucleotide sequence ID" value="NZ_JBHSRJ010000001.1"/>
</dbReference>
<dbReference type="InterPro" id="IPR000700">
    <property type="entry name" value="PAS-assoc_C"/>
</dbReference>
<dbReference type="PANTHER" id="PTHR43156">
    <property type="entry name" value="STAGE II SPORULATION PROTEIN E-RELATED"/>
    <property type="match status" value="1"/>
</dbReference>
<reference evidence="6" key="1">
    <citation type="journal article" date="2019" name="Int. J. Syst. Evol. Microbiol.">
        <title>The Global Catalogue of Microorganisms (GCM) 10K type strain sequencing project: providing services to taxonomists for standard genome sequencing and annotation.</title>
        <authorList>
            <consortium name="The Broad Institute Genomics Platform"/>
            <consortium name="The Broad Institute Genome Sequencing Center for Infectious Disease"/>
            <person name="Wu L."/>
            <person name="Ma J."/>
        </authorList>
    </citation>
    <scope>NUCLEOTIDE SEQUENCE [LARGE SCALE GENOMIC DNA]</scope>
    <source>
        <strain evidence="6">CCUG 54522</strain>
    </source>
</reference>
<evidence type="ECO:0000313" key="5">
    <source>
        <dbReference type="EMBL" id="MFC6041893.1"/>
    </source>
</evidence>
<evidence type="ECO:0000313" key="6">
    <source>
        <dbReference type="Proteomes" id="UP001596135"/>
    </source>
</evidence>
<dbReference type="PANTHER" id="PTHR43156:SF2">
    <property type="entry name" value="STAGE II SPORULATION PROTEIN E"/>
    <property type="match status" value="1"/>
</dbReference>
<dbReference type="InterPro" id="IPR013655">
    <property type="entry name" value="PAS_fold_3"/>
</dbReference>